<reference evidence="1" key="1">
    <citation type="submission" date="2016-05" db="EMBL/GenBank/DDBJ databases">
        <authorList>
            <person name="Lavstsen T."/>
            <person name="Jespersen J.S."/>
        </authorList>
    </citation>
    <scope>NUCLEOTIDE SEQUENCE</scope>
    <source>
        <tissue evidence="1">Brain</tissue>
    </source>
</reference>
<proteinExistence type="predicted"/>
<dbReference type="AlphaFoldDB" id="A0A1A8A084"/>
<dbReference type="InterPro" id="IPR036691">
    <property type="entry name" value="Endo/exonu/phosph_ase_sf"/>
</dbReference>
<gene>
    <name evidence="1" type="primary">Nfu_g_1_024345</name>
</gene>
<dbReference type="Gene3D" id="3.60.10.10">
    <property type="entry name" value="Endonuclease/exonuclease/phosphatase"/>
    <property type="match status" value="1"/>
</dbReference>
<feature type="non-terminal residue" evidence="1">
    <location>
        <position position="99"/>
    </location>
</feature>
<protein>
    <submittedName>
        <fullName evidence="1">Uncharacterized protein</fullName>
    </submittedName>
</protein>
<feature type="non-terminal residue" evidence="1">
    <location>
        <position position="1"/>
    </location>
</feature>
<name>A0A1A8A084_NOTFU</name>
<evidence type="ECO:0000313" key="1">
    <source>
        <dbReference type="EMBL" id="SBP47620.1"/>
    </source>
</evidence>
<reference evidence="1" key="2">
    <citation type="submission" date="2016-06" db="EMBL/GenBank/DDBJ databases">
        <title>The genome of a short-lived fish provides insights into sex chromosome evolution and the genetic control of aging.</title>
        <authorList>
            <person name="Reichwald K."/>
            <person name="Felder M."/>
            <person name="Petzold A."/>
            <person name="Koch P."/>
            <person name="Groth M."/>
            <person name="Platzer M."/>
        </authorList>
    </citation>
    <scope>NUCLEOTIDE SEQUENCE</scope>
    <source>
        <tissue evidence="1">Brain</tissue>
    </source>
</reference>
<organism evidence="1">
    <name type="scientific">Nothobranchius furzeri</name>
    <name type="common">Turquoise killifish</name>
    <dbReference type="NCBI Taxonomy" id="105023"/>
    <lineage>
        <taxon>Eukaryota</taxon>
        <taxon>Metazoa</taxon>
        <taxon>Chordata</taxon>
        <taxon>Craniata</taxon>
        <taxon>Vertebrata</taxon>
        <taxon>Euteleostomi</taxon>
        <taxon>Actinopterygii</taxon>
        <taxon>Neopterygii</taxon>
        <taxon>Teleostei</taxon>
        <taxon>Neoteleostei</taxon>
        <taxon>Acanthomorphata</taxon>
        <taxon>Ovalentaria</taxon>
        <taxon>Atherinomorphae</taxon>
        <taxon>Cyprinodontiformes</taxon>
        <taxon>Nothobranchiidae</taxon>
        <taxon>Nothobranchius</taxon>
    </lineage>
</organism>
<dbReference type="SUPFAM" id="SSF56219">
    <property type="entry name" value="DNase I-like"/>
    <property type="match status" value="1"/>
</dbReference>
<accession>A0A1A8A084</accession>
<sequence>QIVFMQETHLLDTECVKLNKLGYKHVYYSSHRTGRWRRVTILVNGSLNYEYLSEYKDEAGRFIMVTGKIDGITFSFFKVYVPPGSGWFLYKRILELTTT</sequence>
<dbReference type="EMBL" id="HADY01009135">
    <property type="protein sequence ID" value="SBP47620.1"/>
    <property type="molecule type" value="Transcribed_RNA"/>
</dbReference>